<evidence type="ECO:0000313" key="1">
    <source>
        <dbReference type="EMBL" id="QHS98150.1"/>
    </source>
</evidence>
<accession>A0A6C0C190</accession>
<dbReference type="EMBL" id="MN739312">
    <property type="protein sequence ID" value="QHS98150.1"/>
    <property type="molecule type" value="Genomic_DNA"/>
</dbReference>
<sequence>MEGLKESIEKLDKLYHIEVLKIFLKHNINVNENKNGIFINLTTINNDVLFSEINDYLKNFHMQEKHFQKNEDIKKHLETAYFC</sequence>
<organism evidence="1">
    <name type="scientific">viral metagenome</name>
    <dbReference type="NCBI Taxonomy" id="1070528"/>
    <lineage>
        <taxon>unclassified sequences</taxon>
        <taxon>metagenomes</taxon>
        <taxon>organismal metagenomes</taxon>
    </lineage>
</organism>
<protein>
    <recommendedName>
        <fullName evidence="2">NET domain-containing protein</fullName>
    </recommendedName>
</protein>
<name>A0A6C0C190_9ZZZZ</name>
<reference evidence="1" key="1">
    <citation type="journal article" date="2020" name="Nature">
        <title>Giant virus diversity and host interactions through global metagenomics.</title>
        <authorList>
            <person name="Schulz F."/>
            <person name="Roux S."/>
            <person name="Paez-Espino D."/>
            <person name="Jungbluth S."/>
            <person name="Walsh D.A."/>
            <person name="Denef V.J."/>
            <person name="McMahon K.D."/>
            <person name="Konstantinidis K.T."/>
            <person name="Eloe-Fadrosh E.A."/>
            <person name="Kyrpides N.C."/>
            <person name="Woyke T."/>
        </authorList>
    </citation>
    <scope>NUCLEOTIDE SEQUENCE</scope>
    <source>
        <strain evidence="1">GVMAG-M-3300020182-84</strain>
    </source>
</reference>
<proteinExistence type="predicted"/>
<dbReference type="AlphaFoldDB" id="A0A6C0C190"/>
<evidence type="ECO:0008006" key="2">
    <source>
        <dbReference type="Google" id="ProtNLM"/>
    </source>
</evidence>